<keyword evidence="6" id="KW-0479">Metal-binding</keyword>
<proteinExistence type="inferred from homology"/>
<keyword evidence="8 10" id="KW-0720">Serine protease</keyword>
<dbReference type="InterPro" id="IPR022398">
    <property type="entry name" value="Peptidase_S8_His-AS"/>
</dbReference>
<dbReference type="Gene3D" id="3.40.50.200">
    <property type="entry name" value="Peptidase S8/S53 domain"/>
    <property type="match status" value="1"/>
</dbReference>
<dbReference type="GO" id="GO:0005576">
    <property type="term" value="C:extracellular region"/>
    <property type="evidence" value="ECO:0007669"/>
    <property type="project" value="UniProtKB-SubCell"/>
</dbReference>
<evidence type="ECO:0000256" key="4">
    <source>
        <dbReference type="ARBA" id="ARBA00022525"/>
    </source>
</evidence>
<dbReference type="AlphaFoldDB" id="A0A075LGN9"/>
<dbReference type="PROSITE" id="PS00137">
    <property type="entry name" value="SUBTILASE_HIS"/>
    <property type="match status" value="1"/>
</dbReference>
<dbReference type="PANTHER" id="PTHR43806:SF11">
    <property type="entry name" value="CEREVISIN-RELATED"/>
    <property type="match status" value="1"/>
</dbReference>
<accession>A0A075LGN9</accession>
<dbReference type="InterPro" id="IPR050131">
    <property type="entry name" value="Peptidase_S8_subtilisin-like"/>
</dbReference>
<evidence type="ECO:0000256" key="2">
    <source>
        <dbReference type="ARBA" id="ARBA00004613"/>
    </source>
</evidence>
<dbReference type="OrthoDB" id="9798386at2"/>
<evidence type="ECO:0000256" key="8">
    <source>
        <dbReference type="ARBA" id="ARBA00022825"/>
    </source>
</evidence>
<feature type="active site" description="Charge relay system" evidence="10">
    <location>
        <position position="360"/>
    </location>
</feature>
<keyword evidence="5 10" id="KW-0645">Protease</keyword>
<protein>
    <submittedName>
        <fullName evidence="13">Peptidase S8</fullName>
    </submittedName>
</protein>
<comment type="cofactor">
    <cofactor evidence="1">
        <name>Ca(2+)</name>
        <dbReference type="ChEBI" id="CHEBI:29108"/>
    </cofactor>
</comment>
<feature type="chain" id="PRO_5001707203" evidence="11">
    <location>
        <begin position="27"/>
        <end position="420"/>
    </location>
</feature>
<dbReference type="InterPro" id="IPR036852">
    <property type="entry name" value="Peptidase_S8/S53_dom_sf"/>
</dbReference>
<dbReference type="InterPro" id="IPR023828">
    <property type="entry name" value="Peptidase_S8_Ser-AS"/>
</dbReference>
<feature type="active site" description="Charge relay system" evidence="10">
    <location>
        <position position="145"/>
    </location>
</feature>
<reference evidence="13 14" key="1">
    <citation type="submission" date="2014-07" db="EMBL/GenBank/DDBJ databases">
        <title>Complete genome sequence of a moderately halophilic bacterium Terribacillus aidingensis MP602, isolated from Cryptomeria fortunei in Tianmu mountain in China.</title>
        <authorList>
            <person name="Wang Y."/>
            <person name="Lu P."/>
            <person name="Zhang L."/>
        </authorList>
    </citation>
    <scope>NUCLEOTIDE SEQUENCE [LARGE SCALE GENOMIC DNA]</scope>
    <source>
        <strain evidence="13 14">MP602</strain>
    </source>
</reference>
<keyword evidence="4" id="KW-0964">Secreted</keyword>
<sequence length="420" mass="43974">MKRKLVSVAAVAMIGLSVFQPLQAGAAPDETAKNEEVRILVKQKDGVFSTQATDEVKEEHGVRNSFGNEGFTTEVSEKELEELKSDKALEVTEVSVYTKQEVSEKRDISTQAVSDRTPWGIQAIYNNSSITRTSGGNNINIAVLDTGTSVNHPDLAANVEQCVDFTQASSGQVNGTCVDRDGHGTHVSGSALANGGNGSGIFGVAPEADLWAYKVLGDDGRGYSDDIANGIRKAADDGANRGEKVVISMSLGGGQDTLISNAVRYANSRGALVIAATGNSGPYEGSIGYPAALPEAVAVANLENRQQNGTYRVADSSSRGYSRTDGDYVIQQGDVEVSAPGSAILSTYPGNTYASLTGTSMATPHISGLAAKIWSENTGLSSSQVRQTLQSRARANDILGGYGAARGDDYASGFGFPRVQ</sequence>
<evidence type="ECO:0000256" key="1">
    <source>
        <dbReference type="ARBA" id="ARBA00001913"/>
    </source>
</evidence>
<dbReference type="Pfam" id="PF00082">
    <property type="entry name" value="Peptidase_S8"/>
    <property type="match status" value="1"/>
</dbReference>
<feature type="active site" description="Charge relay system" evidence="10">
    <location>
        <position position="183"/>
    </location>
</feature>
<evidence type="ECO:0000256" key="9">
    <source>
        <dbReference type="ARBA" id="ARBA00022837"/>
    </source>
</evidence>
<dbReference type="GeneID" id="34222407"/>
<dbReference type="PROSITE" id="PS51892">
    <property type="entry name" value="SUBTILASE"/>
    <property type="match status" value="1"/>
</dbReference>
<dbReference type="GO" id="GO:0046872">
    <property type="term" value="F:metal ion binding"/>
    <property type="evidence" value="ECO:0007669"/>
    <property type="project" value="UniProtKB-KW"/>
</dbReference>
<comment type="subcellular location">
    <subcellularLocation>
        <location evidence="2">Secreted</location>
    </subcellularLocation>
</comment>
<dbReference type="InterPro" id="IPR034202">
    <property type="entry name" value="Subtilisin_Carlsberg-like"/>
</dbReference>
<dbReference type="EMBL" id="CP008876">
    <property type="protein sequence ID" value="AIF65451.1"/>
    <property type="molecule type" value="Genomic_DNA"/>
</dbReference>
<feature type="domain" description="Peptidase S8/S53" evidence="12">
    <location>
        <begin position="136"/>
        <end position="396"/>
    </location>
</feature>
<evidence type="ECO:0000256" key="5">
    <source>
        <dbReference type="ARBA" id="ARBA00022670"/>
    </source>
</evidence>
<dbReference type="GO" id="GO:0004252">
    <property type="term" value="F:serine-type endopeptidase activity"/>
    <property type="evidence" value="ECO:0007669"/>
    <property type="project" value="UniProtKB-UniRule"/>
</dbReference>
<dbReference type="Proteomes" id="UP000027980">
    <property type="component" value="Chromosome"/>
</dbReference>
<dbReference type="CDD" id="cd07477">
    <property type="entry name" value="Peptidases_S8_Subtilisin_subset"/>
    <property type="match status" value="1"/>
</dbReference>
<name>A0A075LGN9_9BACI</name>
<dbReference type="PRINTS" id="PR00723">
    <property type="entry name" value="SUBTILISIN"/>
</dbReference>
<evidence type="ECO:0000313" key="14">
    <source>
        <dbReference type="Proteomes" id="UP000027980"/>
    </source>
</evidence>
<dbReference type="SUPFAM" id="SSF52743">
    <property type="entry name" value="Subtilisin-like"/>
    <property type="match status" value="1"/>
</dbReference>
<gene>
    <name evidence="13" type="ORF">GZ22_01440</name>
</gene>
<evidence type="ECO:0000256" key="11">
    <source>
        <dbReference type="SAM" id="SignalP"/>
    </source>
</evidence>
<dbReference type="InterPro" id="IPR015500">
    <property type="entry name" value="Peptidase_S8_subtilisin-rel"/>
</dbReference>
<dbReference type="GO" id="GO:0006508">
    <property type="term" value="P:proteolysis"/>
    <property type="evidence" value="ECO:0007669"/>
    <property type="project" value="UniProtKB-KW"/>
</dbReference>
<keyword evidence="7 10" id="KW-0378">Hydrolase</keyword>
<comment type="similarity">
    <text evidence="3 10">Belongs to the peptidase S8 family.</text>
</comment>
<feature type="signal peptide" evidence="11">
    <location>
        <begin position="1"/>
        <end position="26"/>
    </location>
</feature>
<dbReference type="InterPro" id="IPR000209">
    <property type="entry name" value="Peptidase_S8/S53_dom"/>
</dbReference>
<dbReference type="PROSITE" id="PS00138">
    <property type="entry name" value="SUBTILASE_SER"/>
    <property type="match status" value="1"/>
</dbReference>
<dbReference type="PANTHER" id="PTHR43806">
    <property type="entry name" value="PEPTIDASE S8"/>
    <property type="match status" value="1"/>
</dbReference>
<dbReference type="KEGG" id="tap:GZ22_01440"/>
<evidence type="ECO:0000313" key="13">
    <source>
        <dbReference type="EMBL" id="AIF65451.1"/>
    </source>
</evidence>
<dbReference type="HOGENOM" id="CLU_011263_15_7_9"/>
<dbReference type="RefSeq" id="WP_038557988.1">
    <property type="nucleotide sequence ID" value="NZ_CP008876.1"/>
</dbReference>
<keyword evidence="11" id="KW-0732">Signal</keyword>
<evidence type="ECO:0000256" key="6">
    <source>
        <dbReference type="ARBA" id="ARBA00022723"/>
    </source>
</evidence>
<evidence type="ECO:0000259" key="12">
    <source>
        <dbReference type="Pfam" id="PF00082"/>
    </source>
</evidence>
<evidence type="ECO:0000256" key="10">
    <source>
        <dbReference type="PROSITE-ProRule" id="PRU01240"/>
    </source>
</evidence>
<evidence type="ECO:0000256" key="7">
    <source>
        <dbReference type="ARBA" id="ARBA00022801"/>
    </source>
</evidence>
<organism evidence="13 14">
    <name type="scientific">Terribacillus saccharophilus</name>
    <dbReference type="NCBI Taxonomy" id="361277"/>
    <lineage>
        <taxon>Bacteria</taxon>
        <taxon>Bacillati</taxon>
        <taxon>Bacillota</taxon>
        <taxon>Bacilli</taxon>
        <taxon>Bacillales</taxon>
        <taxon>Bacillaceae</taxon>
        <taxon>Terribacillus</taxon>
    </lineage>
</organism>
<keyword evidence="9" id="KW-0106">Calcium</keyword>
<evidence type="ECO:0000256" key="3">
    <source>
        <dbReference type="ARBA" id="ARBA00011073"/>
    </source>
</evidence>